<evidence type="ECO:0000313" key="4">
    <source>
        <dbReference type="EMBL" id="SFN71725.1"/>
    </source>
</evidence>
<dbReference type="SUPFAM" id="SSF159871">
    <property type="entry name" value="YdgH-like"/>
    <property type="match status" value="3"/>
</dbReference>
<proteinExistence type="predicted"/>
<protein>
    <submittedName>
        <fullName evidence="4">DNA phosphorothioation-dependent restriction protein DptG</fullName>
    </submittedName>
</protein>
<name>A0A1I5BAI7_9GAMM</name>
<evidence type="ECO:0000256" key="1">
    <source>
        <dbReference type="ARBA" id="ARBA00022729"/>
    </source>
</evidence>
<sequence>MKLKTTIIATAVFSLTTILTTTITVAHAAKELTPEQAAELKPFERIAVTGRFNAIYEAADAVSRQADKKGAESFYIQSLDDLNGRGNLRVVADLYHKDAEKADKTPNYRIYRGIKELPKTEATTLEPFDTVTVNGYFPTDPDLKEAIAKAAKKKDAASFFIVRDIAPNNGGNQIVTAYVYKEDAPKRKVQSNEAVIPADSESGRQALAQGEEEAKKVEIPGIASSTSTSNVVGRFFETQSSKGGRYTVTLPNGTKIQELNKASAAQMVPFDSITFSGYYTTAPEVSYQVAKRAAEKEAKYYHITREWQSNGGNVTISADLFK</sequence>
<evidence type="ECO:0000259" key="3">
    <source>
        <dbReference type="Pfam" id="PF07338"/>
    </source>
</evidence>
<feature type="domain" description="YdgH/BhsA/McbA-like" evidence="3">
    <location>
        <begin position="125"/>
        <end position="181"/>
    </location>
</feature>
<dbReference type="OrthoDB" id="7058817at2"/>
<organism evidence="4 5">
    <name type="scientific">Xenorhabdus japonica</name>
    <dbReference type="NCBI Taxonomy" id="53341"/>
    <lineage>
        <taxon>Bacteria</taxon>
        <taxon>Pseudomonadati</taxon>
        <taxon>Pseudomonadota</taxon>
        <taxon>Gammaproteobacteria</taxon>
        <taxon>Enterobacterales</taxon>
        <taxon>Morganellaceae</taxon>
        <taxon>Xenorhabdus</taxon>
    </lineage>
</organism>
<feature type="domain" description="YdgH/BhsA/McbA-like" evidence="3">
    <location>
        <begin position="267"/>
        <end position="322"/>
    </location>
</feature>
<keyword evidence="5" id="KW-1185">Reference proteome</keyword>
<dbReference type="AlphaFoldDB" id="A0A1I5BAI7"/>
<dbReference type="RefSeq" id="WP_092519327.1">
    <property type="nucleotide sequence ID" value="NZ_CAWRAH010000030.1"/>
</dbReference>
<dbReference type="InterPro" id="IPR010854">
    <property type="entry name" value="YdgH/BhsA/McbA-like_dom"/>
</dbReference>
<reference evidence="5" key="1">
    <citation type="submission" date="2016-10" db="EMBL/GenBank/DDBJ databases">
        <authorList>
            <person name="Varghese N."/>
            <person name="Submissions S."/>
        </authorList>
    </citation>
    <scope>NUCLEOTIDE SEQUENCE [LARGE SCALE GENOMIC DNA]</scope>
    <source>
        <strain evidence="5">DSM 16522</strain>
    </source>
</reference>
<feature type="signal peptide" evidence="2">
    <location>
        <begin position="1"/>
        <end position="28"/>
    </location>
</feature>
<gene>
    <name evidence="4" type="ORF">SAMN05421579_1179</name>
</gene>
<dbReference type="PANTHER" id="PTHR34156">
    <property type="entry name" value="OUTER MEMBRANE PROTEIN-RELATED-RELATED"/>
    <property type="match status" value="1"/>
</dbReference>
<dbReference type="InterPro" id="IPR025539">
    <property type="entry name" value="YdgH"/>
</dbReference>
<dbReference type="PANTHER" id="PTHR34156:SF2">
    <property type="entry name" value="PROTEIN YDGH"/>
    <property type="match status" value="1"/>
</dbReference>
<evidence type="ECO:0000313" key="5">
    <source>
        <dbReference type="Proteomes" id="UP000199011"/>
    </source>
</evidence>
<dbReference type="InterPro" id="IPR036275">
    <property type="entry name" value="YdgH-like_sf"/>
</dbReference>
<dbReference type="Proteomes" id="UP000199011">
    <property type="component" value="Unassembled WGS sequence"/>
</dbReference>
<evidence type="ECO:0000256" key="2">
    <source>
        <dbReference type="SAM" id="SignalP"/>
    </source>
</evidence>
<dbReference type="InterPro" id="IPR051096">
    <property type="entry name" value="BhsA/McbA_stress_biofilm_assoc"/>
</dbReference>
<dbReference type="NCBIfam" id="NF040471">
    <property type="entry name" value="ydgH_STM1478"/>
    <property type="match status" value="1"/>
</dbReference>
<dbReference type="EMBL" id="FOVO01000017">
    <property type="protein sequence ID" value="SFN71725.1"/>
    <property type="molecule type" value="Genomic_DNA"/>
</dbReference>
<dbReference type="Gene3D" id="3.30.1660.10">
    <property type="entry name" value="Flavin-binding protein dodecin"/>
    <property type="match status" value="3"/>
</dbReference>
<dbReference type="STRING" id="53341.SAMN05421579_1179"/>
<dbReference type="Pfam" id="PF07338">
    <property type="entry name" value="YdgH_BhsA-like"/>
    <property type="match status" value="3"/>
</dbReference>
<accession>A0A1I5BAI7</accession>
<feature type="chain" id="PRO_5011618886" evidence="2">
    <location>
        <begin position="29"/>
        <end position="322"/>
    </location>
</feature>
<keyword evidence="1 2" id="KW-0732">Signal</keyword>
<feature type="domain" description="YdgH/BhsA/McbA-like" evidence="3">
    <location>
        <begin position="40"/>
        <end position="96"/>
    </location>
</feature>
<dbReference type="InterPro" id="IPR025543">
    <property type="entry name" value="Dodecin-like"/>
</dbReference>